<gene>
    <name evidence="2" type="ORF">HGRIS_008168</name>
</gene>
<comment type="caution">
    <text evidence="2">The sequence shown here is derived from an EMBL/GenBank/DDBJ whole genome shotgun (WGS) entry which is preliminary data.</text>
</comment>
<evidence type="ECO:0000313" key="3">
    <source>
        <dbReference type="Proteomes" id="UP001556367"/>
    </source>
</evidence>
<feature type="compositionally biased region" description="Polar residues" evidence="1">
    <location>
        <begin position="97"/>
        <end position="113"/>
    </location>
</feature>
<feature type="compositionally biased region" description="Polar residues" evidence="1">
    <location>
        <begin position="1"/>
        <end position="19"/>
    </location>
</feature>
<dbReference type="PANTHER" id="PTHR34776">
    <property type="entry name" value="F17F16.3 PROTEIN"/>
    <property type="match status" value="1"/>
</dbReference>
<feature type="region of interest" description="Disordered" evidence="1">
    <location>
        <begin position="1"/>
        <end position="113"/>
    </location>
</feature>
<dbReference type="EMBL" id="JASNQZ010000011">
    <property type="protein sequence ID" value="KAL0951481.1"/>
    <property type="molecule type" value="Genomic_DNA"/>
</dbReference>
<keyword evidence="3" id="KW-1185">Reference proteome</keyword>
<organism evidence="2 3">
    <name type="scientific">Hohenbuehelia grisea</name>
    <dbReference type="NCBI Taxonomy" id="104357"/>
    <lineage>
        <taxon>Eukaryota</taxon>
        <taxon>Fungi</taxon>
        <taxon>Dikarya</taxon>
        <taxon>Basidiomycota</taxon>
        <taxon>Agaricomycotina</taxon>
        <taxon>Agaricomycetes</taxon>
        <taxon>Agaricomycetidae</taxon>
        <taxon>Agaricales</taxon>
        <taxon>Pleurotineae</taxon>
        <taxon>Pleurotaceae</taxon>
        <taxon>Hohenbuehelia</taxon>
    </lineage>
</organism>
<accession>A0ABR3J759</accession>
<evidence type="ECO:0000256" key="1">
    <source>
        <dbReference type="SAM" id="MobiDB-lite"/>
    </source>
</evidence>
<proteinExistence type="predicted"/>
<evidence type="ECO:0000313" key="2">
    <source>
        <dbReference type="EMBL" id="KAL0951481.1"/>
    </source>
</evidence>
<feature type="compositionally biased region" description="Basic and acidic residues" evidence="1">
    <location>
        <begin position="35"/>
        <end position="96"/>
    </location>
</feature>
<sequence>MPTTRRQAAQKASGNENGTAQKNGKGAAKVKKAKVTKENPTKKQEDGTGEAHPEPTVGDKREVDEVKGDAELEEEPPTKKNKLDDNVDAERQETKSENASLANGMPTEQKTFTPQTGTIERGHIYFFYRPRVEHDEASSIDDVKNLHMLLVPRPPKFSTNELDGPAKKPEPQSENTEMTLLAGGADAIPASATVDTAKKHYRLITIGKKQLPNPDAGGAGHGRGNTFWAAVTRIGDDLHSLEKGLGEQTYETKTLGTRHNAPARLAARGAYAIVNNDPSVPSKRATHLGYYISHPEELGDVQTSLSISRASSFVLQVKNPLAPATGQQRGLSESKRAEYPAYIMDSIFGRGGKKGRESYGLRFASCEAIEMLDREGAELLLIGAHGGEDGLEKSLGEGRGEALEKAEQEEGSESVEHVFRELALNTDDFPQEALEGEWI</sequence>
<dbReference type="Proteomes" id="UP001556367">
    <property type="component" value="Unassembled WGS sequence"/>
</dbReference>
<name>A0ABR3J759_9AGAR</name>
<protein>
    <submittedName>
        <fullName evidence="2">Uncharacterized protein</fullName>
    </submittedName>
</protein>
<reference evidence="3" key="1">
    <citation type="submission" date="2024-06" db="EMBL/GenBank/DDBJ databases">
        <title>Multi-omics analyses provide insights into the biosynthesis of the anticancer antibiotic pleurotin in Hohenbuehelia grisea.</title>
        <authorList>
            <person name="Weaver J.A."/>
            <person name="Alberti F."/>
        </authorList>
    </citation>
    <scope>NUCLEOTIDE SEQUENCE [LARGE SCALE GENOMIC DNA]</scope>
    <source>
        <strain evidence="3">T-177</strain>
    </source>
</reference>
<dbReference type="PANTHER" id="PTHR34776:SF1">
    <property type="entry name" value="F17F16.3 PROTEIN"/>
    <property type="match status" value="1"/>
</dbReference>